<feature type="domain" description="RanBP2-type" evidence="6">
    <location>
        <begin position="10"/>
        <end position="40"/>
    </location>
</feature>
<keyword evidence="2 5" id="KW-0863">Zinc-finger</keyword>
<evidence type="ECO:0000256" key="5">
    <source>
        <dbReference type="PROSITE-ProRule" id="PRU00322"/>
    </source>
</evidence>
<evidence type="ECO:0000256" key="2">
    <source>
        <dbReference type="ARBA" id="ARBA00022771"/>
    </source>
</evidence>
<dbReference type="InterPro" id="IPR001876">
    <property type="entry name" value="Znf_RanBP2"/>
</dbReference>
<dbReference type="GO" id="GO:0019783">
    <property type="term" value="F:ubiquitin-like protein peptidase activity"/>
    <property type="evidence" value="ECO:0007669"/>
    <property type="project" value="UniProtKB-ARBA"/>
</dbReference>
<dbReference type="PROSITE" id="PS50199">
    <property type="entry name" value="ZF_RANBP2_2"/>
    <property type="match status" value="1"/>
</dbReference>
<gene>
    <name evidence="7" type="ORF">PROFUN_10247</name>
</gene>
<evidence type="ECO:0000313" key="8">
    <source>
        <dbReference type="Proteomes" id="UP000241769"/>
    </source>
</evidence>
<keyword evidence="4" id="KW-0862">Zinc</keyword>
<dbReference type="EMBL" id="MDYQ01000105">
    <property type="protein sequence ID" value="PRP82343.1"/>
    <property type="molecule type" value="Genomic_DNA"/>
</dbReference>
<proteinExistence type="predicted"/>
<dbReference type="InParanoid" id="A0A2P6NEF7"/>
<evidence type="ECO:0000259" key="6">
    <source>
        <dbReference type="PROSITE" id="PS50199"/>
    </source>
</evidence>
<dbReference type="InterPro" id="IPR012462">
    <property type="entry name" value="UFSP1/2_DUB_cat"/>
</dbReference>
<name>A0A2P6NEF7_9EUKA</name>
<evidence type="ECO:0000256" key="1">
    <source>
        <dbReference type="ARBA" id="ARBA00022723"/>
    </source>
</evidence>
<dbReference type="InterPro" id="IPR036443">
    <property type="entry name" value="Znf_RanBP2_sf"/>
</dbReference>
<dbReference type="PANTHER" id="PTHR48153">
    <property type="entry name" value="UFM1-SPECIFIC PROTEASE 2"/>
    <property type="match status" value="1"/>
</dbReference>
<evidence type="ECO:0000256" key="4">
    <source>
        <dbReference type="ARBA" id="ARBA00022833"/>
    </source>
</evidence>
<dbReference type="SUPFAM" id="SSF90209">
    <property type="entry name" value="Ran binding protein zinc finger-like"/>
    <property type="match status" value="1"/>
</dbReference>
<dbReference type="Pfam" id="PF00641">
    <property type="entry name" value="Zn_ribbon_RanBP"/>
    <property type="match status" value="1"/>
</dbReference>
<evidence type="ECO:0000313" key="7">
    <source>
        <dbReference type="EMBL" id="PRP82343.1"/>
    </source>
</evidence>
<keyword evidence="3" id="KW-0378">Hydrolase</keyword>
<dbReference type="STRING" id="1890364.A0A2P6NEF7"/>
<dbReference type="Gene3D" id="3.90.70.130">
    <property type="match status" value="1"/>
</dbReference>
<dbReference type="SMART" id="SM00547">
    <property type="entry name" value="ZnF_RBZ"/>
    <property type="match status" value="1"/>
</dbReference>
<keyword evidence="1" id="KW-0479">Metal-binding</keyword>
<dbReference type="PROSITE" id="PS01358">
    <property type="entry name" value="ZF_RANBP2_1"/>
    <property type="match status" value="1"/>
</dbReference>
<dbReference type="Proteomes" id="UP000241769">
    <property type="component" value="Unassembled WGS sequence"/>
</dbReference>
<dbReference type="PANTHER" id="PTHR48153:SF4">
    <property type="entry name" value="UBIQUITIN CARBOXYL-TERMINAL HYDROLASE MUG105"/>
    <property type="match status" value="1"/>
</dbReference>
<dbReference type="Gene3D" id="4.10.1060.10">
    <property type="entry name" value="Zinc finger, RanBP2-type"/>
    <property type="match status" value="1"/>
</dbReference>
<sequence>MTDFGVSRKREDEDWACGTCTLINPAVVNRCLACEGPSKRVKREHVQLEQPIGSTMSSDELIASMMAQDAWLQQQMEEDNYARQYERNLEKQRLRGKISDRCFVFRSRKLKEMMETGVEPVSCPDIYPSLRSTLMKKSRDDTSFEYVLCGPTDHFSSDEGDRGWGCGYRNIQIVSSHLCRSDAFRNRLFRGSSEGTPTVTKLQEWLENAWTLGYDRDGSKQFESSVYDSKKWIGACDAAALFRSMSVRAAVVDFVSNGVRRDVTKMMEWIWNCFSRGQDRPPLYLQHDGHSRTCVGVIRQRGTMNLLIFDPAHNSWGLHCDLAKGDLKRLTRGAISLKHKEYQRSSCEVKDIYCSDPSVDDQYAIRHATDSNTARVLLADHRVDPTATDSQHK</sequence>
<reference evidence="7 8" key="1">
    <citation type="journal article" date="2018" name="Genome Biol. Evol.">
        <title>Multiple Roots of Fruiting Body Formation in Amoebozoa.</title>
        <authorList>
            <person name="Hillmann F."/>
            <person name="Forbes G."/>
            <person name="Novohradska S."/>
            <person name="Ferling I."/>
            <person name="Riege K."/>
            <person name="Groth M."/>
            <person name="Westermann M."/>
            <person name="Marz M."/>
            <person name="Spaller T."/>
            <person name="Winckler T."/>
            <person name="Schaap P."/>
            <person name="Glockner G."/>
        </authorList>
    </citation>
    <scope>NUCLEOTIDE SEQUENCE [LARGE SCALE GENOMIC DNA]</scope>
    <source>
        <strain evidence="7 8">Jena</strain>
    </source>
</reference>
<dbReference type="AlphaFoldDB" id="A0A2P6NEF7"/>
<organism evidence="7 8">
    <name type="scientific">Planoprotostelium fungivorum</name>
    <dbReference type="NCBI Taxonomy" id="1890364"/>
    <lineage>
        <taxon>Eukaryota</taxon>
        <taxon>Amoebozoa</taxon>
        <taxon>Evosea</taxon>
        <taxon>Variosea</taxon>
        <taxon>Cavosteliida</taxon>
        <taxon>Cavosteliaceae</taxon>
        <taxon>Planoprotostelium</taxon>
    </lineage>
</organism>
<protein>
    <recommendedName>
        <fullName evidence="6">RanBP2-type domain-containing protein</fullName>
    </recommendedName>
</protein>
<dbReference type="GO" id="GO:0008270">
    <property type="term" value="F:zinc ion binding"/>
    <property type="evidence" value="ECO:0007669"/>
    <property type="project" value="UniProtKB-KW"/>
</dbReference>
<dbReference type="OrthoDB" id="288987at2759"/>
<evidence type="ECO:0000256" key="3">
    <source>
        <dbReference type="ARBA" id="ARBA00022801"/>
    </source>
</evidence>
<dbReference type="Pfam" id="PF07910">
    <property type="entry name" value="Peptidase_C78"/>
    <property type="match status" value="1"/>
</dbReference>
<comment type="caution">
    <text evidence="7">The sequence shown here is derived from an EMBL/GenBank/DDBJ whole genome shotgun (WGS) entry which is preliminary data.</text>
</comment>
<accession>A0A2P6NEF7</accession>
<keyword evidence="8" id="KW-1185">Reference proteome</keyword>